<keyword evidence="3" id="KW-1185">Reference proteome</keyword>
<dbReference type="InterPro" id="IPR036259">
    <property type="entry name" value="MFS_trans_sf"/>
</dbReference>
<organism evidence="2 3">
    <name type="scientific">Plutella xylostella</name>
    <name type="common">Diamondback moth</name>
    <name type="synonym">Plutella maculipennis</name>
    <dbReference type="NCBI Taxonomy" id="51655"/>
    <lineage>
        <taxon>Eukaryota</taxon>
        <taxon>Metazoa</taxon>
        <taxon>Ecdysozoa</taxon>
        <taxon>Arthropoda</taxon>
        <taxon>Hexapoda</taxon>
        <taxon>Insecta</taxon>
        <taxon>Pterygota</taxon>
        <taxon>Neoptera</taxon>
        <taxon>Endopterygota</taxon>
        <taxon>Lepidoptera</taxon>
        <taxon>Glossata</taxon>
        <taxon>Ditrysia</taxon>
        <taxon>Yponomeutoidea</taxon>
        <taxon>Plutellidae</taxon>
        <taxon>Plutella</taxon>
    </lineage>
</organism>
<keyword evidence="1" id="KW-0472">Membrane</keyword>
<gene>
    <name evidence="2" type="ORF">PLXY2_LOCUS487</name>
</gene>
<feature type="transmembrane region" description="Helical" evidence="1">
    <location>
        <begin position="51"/>
        <end position="77"/>
    </location>
</feature>
<proteinExistence type="predicted"/>
<evidence type="ECO:0000313" key="3">
    <source>
        <dbReference type="Proteomes" id="UP000653454"/>
    </source>
</evidence>
<feature type="transmembrane region" description="Helical" evidence="1">
    <location>
        <begin position="212"/>
        <end position="232"/>
    </location>
</feature>
<dbReference type="Proteomes" id="UP000653454">
    <property type="component" value="Unassembled WGS sequence"/>
</dbReference>
<feature type="transmembrane region" description="Helical" evidence="1">
    <location>
        <begin position="146"/>
        <end position="172"/>
    </location>
</feature>
<keyword evidence="1" id="KW-0812">Transmembrane</keyword>
<protein>
    <submittedName>
        <fullName evidence="2">(diamondback moth) hypothetical protein</fullName>
    </submittedName>
</protein>
<feature type="transmembrane region" description="Helical" evidence="1">
    <location>
        <begin position="89"/>
        <end position="110"/>
    </location>
</feature>
<feature type="transmembrane region" description="Helical" evidence="1">
    <location>
        <begin position="461"/>
        <end position="482"/>
    </location>
</feature>
<dbReference type="InterPro" id="IPR050327">
    <property type="entry name" value="Proton-linked_MCT"/>
</dbReference>
<comment type="caution">
    <text evidence="2">The sequence shown here is derived from an EMBL/GenBank/DDBJ whole genome shotgun (WGS) entry which is preliminary data.</text>
</comment>
<accession>A0A8S4CYR8</accession>
<dbReference type="AlphaFoldDB" id="A0A8S4CYR8"/>
<dbReference type="EMBL" id="CAJHNJ030000001">
    <property type="protein sequence ID" value="CAG9088237.1"/>
    <property type="molecule type" value="Genomic_DNA"/>
</dbReference>
<dbReference type="PANTHER" id="PTHR11360:SF238">
    <property type="entry name" value="SD10469P"/>
    <property type="match status" value="1"/>
</dbReference>
<keyword evidence="1" id="KW-1133">Transmembrane helix</keyword>
<dbReference type="GO" id="GO:0008028">
    <property type="term" value="F:monocarboxylic acid transmembrane transporter activity"/>
    <property type="evidence" value="ECO:0007669"/>
    <property type="project" value="TreeGrafter"/>
</dbReference>
<feature type="transmembrane region" description="Helical" evidence="1">
    <location>
        <begin position="178"/>
        <end position="200"/>
    </location>
</feature>
<dbReference type="SUPFAM" id="SSF103473">
    <property type="entry name" value="MFS general substrate transporter"/>
    <property type="match status" value="1"/>
</dbReference>
<evidence type="ECO:0000256" key="1">
    <source>
        <dbReference type="SAM" id="Phobius"/>
    </source>
</evidence>
<sequence>MPPKAPEGKRSILIVPSVASNKGSATAPLPLEGGEETEIAATVSMPEDTGWGWLVVACAFVSIGILDGIAFTFGAMISDITQDMKSSESPIALVNSVAVGIYLMCGPVVSAFINRFGFRACCMTGSVISSVSLFISYFAPNYGTLLLFYGICAGFGYSLINMACGLVVGFHFERLRALALAIAASGSPVGVMSMFPLNSYLVNLGGWRPTTLLHAGMVGIIFFLGMSFRPLLTLTVTLTTDDEPTRTTAYLPSLANIGTQQKSKVDATQMAPSKAEKMFNAVSNTNFPTAASVVSAGQAAGAAAPAQVGTSTQGVSKLTISANQPQGGLSRRQIKQVQSIASRTNQQDSKQVIEVAVSEAAPPKKRSFWERLCPWQAHVPESRPMYRDDAFYDGDVKRLPEYQKSMVDPSGETKTGLEYQLAVSRAAAAADLQDRRGVLTTAARRVLATMLDPLLLKRTSFQLQCASGFLTYLGFLVPYVFIQERNKSAGISSSHCAVFELRVYALW</sequence>
<dbReference type="PANTHER" id="PTHR11360">
    <property type="entry name" value="MONOCARBOXYLATE TRANSPORTER"/>
    <property type="match status" value="1"/>
</dbReference>
<dbReference type="InterPro" id="IPR011701">
    <property type="entry name" value="MFS"/>
</dbReference>
<dbReference type="Pfam" id="PF07690">
    <property type="entry name" value="MFS_1"/>
    <property type="match status" value="1"/>
</dbReference>
<name>A0A8S4CYR8_PLUXY</name>
<evidence type="ECO:0000313" key="2">
    <source>
        <dbReference type="EMBL" id="CAG9088237.1"/>
    </source>
</evidence>
<dbReference type="Gene3D" id="1.20.1250.20">
    <property type="entry name" value="MFS general substrate transporter like domains"/>
    <property type="match status" value="1"/>
</dbReference>
<feature type="transmembrane region" description="Helical" evidence="1">
    <location>
        <begin position="116"/>
        <end position="139"/>
    </location>
</feature>
<reference evidence="2" key="1">
    <citation type="submission" date="2020-11" db="EMBL/GenBank/DDBJ databases">
        <authorList>
            <person name="Whiteford S."/>
        </authorList>
    </citation>
    <scope>NUCLEOTIDE SEQUENCE</scope>
</reference>